<dbReference type="InterPro" id="IPR011006">
    <property type="entry name" value="CheY-like_superfamily"/>
</dbReference>
<dbReference type="InterPro" id="IPR001789">
    <property type="entry name" value="Sig_transdc_resp-reg_receiver"/>
</dbReference>
<dbReference type="EMBL" id="JBGQPK010000003">
    <property type="protein sequence ID" value="MFL2028346.1"/>
    <property type="molecule type" value="Genomic_DNA"/>
</dbReference>
<keyword evidence="4" id="KW-1185">Reference proteome</keyword>
<gene>
    <name evidence="3" type="ORF">ACEN34_01815</name>
</gene>
<sequence length="36" mass="3964">MIKVMIVDNHPVFRAGLKAIFDEDASFEIVGEAENG</sequence>
<name>A0ABW8U8Z8_9LACO</name>
<protein>
    <submittedName>
        <fullName evidence="3">Response regulator transcription factor</fullName>
    </submittedName>
</protein>
<evidence type="ECO:0000256" key="1">
    <source>
        <dbReference type="PROSITE-ProRule" id="PRU00169"/>
    </source>
</evidence>
<dbReference type="Proteomes" id="UP001625389">
    <property type="component" value="Unassembled WGS sequence"/>
</dbReference>
<proteinExistence type="predicted"/>
<feature type="domain" description="Response regulatory" evidence="2">
    <location>
        <begin position="3"/>
        <end position="36"/>
    </location>
</feature>
<dbReference type="SUPFAM" id="SSF52172">
    <property type="entry name" value="CheY-like"/>
    <property type="match status" value="1"/>
</dbReference>
<evidence type="ECO:0000313" key="4">
    <source>
        <dbReference type="Proteomes" id="UP001625389"/>
    </source>
</evidence>
<comment type="caution">
    <text evidence="3">The sequence shown here is derived from an EMBL/GenBank/DDBJ whole genome shotgun (WGS) entry which is preliminary data.</text>
</comment>
<organism evidence="3 4">
    <name type="scientific">Loigolactobacillus zhaoyuanensis</name>
    <dbReference type="NCBI Taxonomy" id="2486017"/>
    <lineage>
        <taxon>Bacteria</taxon>
        <taxon>Bacillati</taxon>
        <taxon>Bacillota</taxon>
        <taxon>Bacilli</taxon>
        <taxon>Lactobacillales</taxon>
        <taxon>Lactobacillaceae</taxon>
        <taxon>Loigolactobacillus</taxon>
    </lineage>
</organism>
<comment type="caution">
    <text evidence="1">Lacks conserved residue(s) required for the propagation of feature annotation.</text>
</comment>
<dbReference type="PROSITE" id="PS50110">
    <property type="entry name" value="RESPONSE_REGULATORY"/>
    <property type="match status" value="1"/>
</dbReference>
<evidence type="ECO:0000259" key="2">
    <source>
        <dbReference type="PROSITE" id="PS50110"/>
    </source>
</evidence>
<dbReference type="Gene3D" id="3.40.50.2300">
    <property type="match status" value="1"/>
</dbReference>
<dbReference type="RefSeq" id="WP_407136826.1">
    <property type="nucleotide sequence ID" value="NZ_JBGQPK010000003.1"/>
</dbReference>
<reference evidence="3 4" key="1">
    <citation type="submission" date="2024-08" db="EMBL/GenBank/DDBJ databases">
        <authorList>
            <person name="Arias E."/>
        </authorList>
    </citation>
    <scope>NUCLEOTIDE SEQUENCE [LARGE SCALE GENOMIC DNA]</scope>
    <source>
        <strain evidence="3 4">FAM 25317</strain>
    </source>
</reference>
<accession>A0ABW8U8Z8</accession>
<evidence type="ECO:0000313" key="3">
    <source>
        <dbReference type="EMBL" id="MFL2028346.1"/>
    </source>
</evidence>